<organism evidence="1 2">
    <name type="scientific">Planosporangium flavigriseum</name>
    <dbReference type="NCBI Taxonomy" id="373681"/>
    <lineage>
        <taxon>Bacteria</taxon>
        <taxon>Bacillati</taxon>
        <taxon>Actinomycetota</taxon>
        <taxon>Actinomycetes</taxon>
        <taxon>Micromonosporales</taxon>
        <taxon>Micromonosporaceae</taxon>
        <taxon>Planosporangium</taxon>
    </lineage>
</organism>
<dbReference type="Gene3D" id="3.30.110.170">
    <property type="entry name" value="Protein of unknown function (DUF541), domain 1"/>
    <property type="match status" value="1"/>
</dbReference>
<keyword evidence="2" id="KW-1185">Reference proteome</keyword>
<accession>A0A8J3LN68</accession>
<dbReference type="Gene3D" id="3.30.70.2970">
    <property type="entry name" value="Protein of unknown function (DUF541), domain 2"/>
    <property type="match status" value="1"/>
</dbReference>
<evidence type="ECO:0000313" key="2">
    <source>
        <dbReference type="Proteomes" id="UP000653674"/>
    </source>
</evidence>
<dbReference type="PANTHER" id="PTHR34387">
    <property type="entry name" value="SLR1258 PROTEIN"/>
    <property type="match status" value="1"/>
</dbReference>
<evidence type="ECO:0000313" key="1">
    <source>
        <dbReference type="EMBL" id="GIG75777.1"/>
    </source>
</evidence>
<dbReference type="AlphaFoldDB" id="A0A8J3LN68"/>
<name>A0A8J3LN68_9ACTN</name>
<comment type="caution">
    <text evidence="1">The sequence shown here is derived from an EMBL/GenBank/DDBJ whole genome shotgun (WGS) entry which is preliminary data.</text>
</comment>
<dbReference type="InterPro" id="IPR052022">
    <property type="entry name" value="26kDa_periplasmic_antigen"/>
</dbReference>
<dbReference type="EMBL" id="BONU01000037">
    <property type="protein sequence ID" value="GIG75777.1"/>
    <property type="molecule type" value="Genomic_DNA"/>
</dbReference>
<dbReference type="PANTHER" id="PTHR34387:SF2">
    <property type="entry name" value="SLR1258 PROTEIN"/>
    <property type="match status" value="1"/>
</dbReference>
<protein>
    <recommendedName>
        <fullName evidence="3">DUF541 domain-containing protein</fullName>
    </recommendedName>
</protein>
<proteinExistence type="predicted"/>
<sequence>MTDTPTVAVRGEAVREVEPELAQLTVTIAARDSDRERTLQRLAERAEALRGLLEEYAPVIERRETSRVQVHPVLRRSGERVRAYEGSVSTTLTFSDFSQLGDVVLTLADSDQTSVFGPFWSLRPDSPVYGEARRAAIEDALGRAREYADALGARLVRVIELTDSGLSGDHGPQPAMFAFRADSGERPPLELDPARQTVRAAVEARFAISEPTVLG</sequence>
<dbReference type="Pfam" id="PF04402">
    <property type="entry name" value="SIMPL"/>
    <property type="match status" value="1"/>
</dbReference>
<dbReference type="GO" id="GO:0006974">
    <property type="term" value="P:DNA damage response"/>
    <property type="evidence" value="ECO:0007669"/>
    <property type="project" value="TreeGrafter"/>
</dbReference>
<dbReference type="Proteomes" id="UP000653674">
    <property type="component" value="Unassembled WGS sequence"/>
</dbReference>
<reference evidence="1" key="1">
    <citation type="submission" date="2021-01" db="EMBL/GenBank/DDBJ databases">
        <title>Whole genome shotgun sequence of Planosporangium flavigriseum NBRC 105377.</title>
        <authorList>
            <person name="Komaki H."/>
            <person name="Tamura T."/>
        </authorList>
    </citation>
    <scope>NUCLEOTIDE SEQUENCE</scope>
    <source>
        <strain evidence="1">NBRC 105377</strain>
    </source>
</reference>
<dbReference type="InterPro" id="IPR007497">
    <property type="entry name" value="SIMPL/DUF541"/>
</dbReference>
<gene>
    <name evidence="1" type="ORF">Pfl04_41810</name>
</gene>
<evidence type="ECO:0008006" key="3">
    <source>
        <dbReference type="Google" id="ProtNLM"/>
    </source>
</evidence>
<dbReference type="RefSeq" id="WP_168079785.1">
    <property type="nucleotide sequence ID" value="NZ_BAAAQJ010000041.1"/>
</dbReference>